<accession>A0A7K1SJ97</accession>
<keyword evidence="1" id="KW-1133">Transmembrane helix</keyword>
<proteinExistence type="predicted"/>
<dbReference type="Proteomes" id="UP000436006">
    <property type="component" value="Unassembled WGS sequence"/>
</dbReference>
<comment type="caution">
    <text evidence="2">The sequence shown here is derived from an EMBL/GenBank/DDBJ whole genome shotgun (WGS) entry which is preliminary data.</text>
</comment>
<gene>
    <name evidence="2" type="ORF">GO755_27800</name>
</gene>
<evidence type="ECO:0000256" key="1">
    <source>
        <dbReference type="SAM" id="Phobius"/>
    </source>
</evidence>
<reference evidence="2 3" key="1">
    <citation type="submission" date="2019-12" db="EMBL/GenBank/DDBJ databases">
        <title>Spirosoma sp. HMF4905 genome sequencing and assembly.</title>
        <authorList>
            <person name="Kang H."/>
            <person name="Cha I."/>
            <person name="Kim H."/>
            <person name="Joh K."/>
        </authorList>
    </citation>
    <scope>NUCLEOTIDE SEQUENCE [LARGE SCALE GENOMIC DNA]</scope>
    <source>
        <strain evidence="2 3">HMF4905</strain>
    </source>
</reference>
<dbReference type="RefSeq" id="WP_157588587.1">
    <property type="nucleotide sequence ID" value="NZ_WPIN01000013.1"/>
</dbReference>
<feature type="transmembrane region" description="Helical" evidence="1">
    <location>
        <begin position="39"/>
        <end position="63"/>
    </location>
</feature>
<sequence>MAKKPYTTMLLATVFLLLGLVGIAAFVVAFQAWLTTTGTSSLAALFTLGWSVTFLATAVLIWLRSRRAALVFLAAIGFLLFLASYIFPGAQLLLLLPLFGFILLLAFLGYQHLQRAGSKTT</sequence>
<name>A0A7K1SJ97_9BACT</name>
<keyword evidence="1" id="KW-0812">Transmembrane</keyword>
<feature type="transmembrane region" description="Helical" evidence="1">
    <location>
        <begin position="93"/>
        <end position="110"/>
    </location>
</feature>
<evidence type="ECO:0000313" key="3">
    <source>
        <dbReference type="Proteomes" id="UP000436006"/>
    </source>
</evidence>
<dbReference type="EMBL" id="WPIN01000013">
    <property type="protein sequence ID" value="MVM33872.1"/>
    <property type="molecule type" value="Genomic_DNA"/>
</dbReference>
<keyword evidence="3" id="KW-1185">Reference proteome</keyword>
<organism evidence="2 3">
    <name type="scientific">Spirosoma arboris</name>
    <dbReference type="NCBI Taxonomy" id="2682092"/>
    <lineage>
        <taxon>Bacteria</taxon>
        <taxon>Pseudomonadati</taxon>
        <taxon>Bacteroidota</taxon>
        <taxon>Cytophagia</taxon>
        <taxon>Cytophagales</taxon>
        <taxon>Cytophagaceae</taxon>
        <taxon>Spirosoma</taxon>
    </lineage>
</organism>
<protein>
    <submittedName>
        <fullName evidence="2">Uncharacterized protein</fullName>
    </submittedName>
</protein>
<dbReference type="AlphaFoldDB" id="A0A7K1SJ97"/>
<feature type="transmembrane region" description="Helical" evidence="1">
    <location>
        <begin position="70"/>
        <end position="87"/>
    </location>
</feature>
<keyword evidence="1" id="KW-0472">Membrane</keyword>
<evidence type="ECO:0000313" key="2">
    <source>
        <dbReference type="EMBL" id="MVM33872.1"/>
    </source>
</evidence>